<evidence type="ECO:0000256" key="8">
    <source>
        <dbReference type="ARBA" id="ARBA00023157"/>
    </source>
</evidence>
<evidence type="ECO:0000256" key="7">
    <source>
        <dbReference type="ARBA" id="ARBA00023049"/>
    </source>
</evidence>
<evidence type="ECO:0000256" key="2">
    <source>
        <dbReference type="ARBA" id="ARBA00022670"/>
    </source>
</evidence>
<feature type="signal peptide" evidence="10">
    <location>
        <begin position="1"/>
        <end position="26"/>
    </location>
</feature>
<dbReference type="PANTHER" id="PTHR47466">
    <property type="match status" value="1"/>
</dbReference>
<feature type="region of interest" description="Disordered" evidence="9">
    <location>
        <begin position="35"/>
        <end position="72"/>
    </location>
</feature>
<accession>A0ABP7CG55</accession>
<feature type="domain" description="Peptidase M43 pregnancy-associated plasma-A" evidence="11">
    <location>
        <begin position="189"/>
        <end position="307"/>
    </location>
</feature>
<feature type="compositionally biased region" description="Pro residues" evidence="9">
    <location>
        <begin position="56"/>
        <end position="68"/>
    </location>
</feature>
<dbReference type="InterPro" id="IPR024079">
    <property type="entry name" value="MetalloPept_cat_dom_sf"/>
</dbReference>
<sequence>MLRRVTAVSLACLLAAGLVPPFEAGAAPAAGCARHAPQTAGSRMPALHPDPRSPRPRSPGPRRPGPRSPKPEDVAKVMAELDERLAGVTPPSQITVPTRVHLISRGPDRLVSDQTVLAQIDALNHAYAGTYGGVDTGVRFRLDGISVKQSAAWFADPIGNEKAMKTALHEGGADTLNLYIAQLSELMLGFASYPYWYAGTPRLDGVVIDWRSLPGGAMTNYNKGFTGVHEIGHWLGLFHTFENGCAEPGDGIDDTPAEARPTQACPQDKDTCAAREGKDPAHNFMDYAHDRCMWEFTQGQAERMHQMWAAFREAPPAA</sequence>
<evidence type="ECO:0000313" key="13">
    <source>
        <dbReference type="Proteomes" id="UP001500902"/>
    </source>
</evidence>
<dbReference type="InterPro" id="IPR008754">
    <property type="entry name" value="Peptidase_M43"/>
</dbReference>
<reference evidence="13" key="1">
    <citation type="journal article" date="2019" name="Int. J. Syst. Evol. Microbiol.">
        <title>The Global Catalogue of Microorganisms (GCM) 10K type strain sequencing project: providing services to taxonomists for standard genome sequencing and annotation.</title>
        <authorList>
            <consortium name="The Broad Institute Genomics Platform"/>
            <consortium name="The Broad Institute Genome Sequencing Center for Infectious Disease"/>
            <person name="Wu L."/>
            <person name="Ma J."/>
        </authorList>
    </citation>
    <scope>NUCLEOTIDE SEQUENCE [LARGE SCALE GENOMIC DNA]</scope>
    <source>
        <strain evidence="13">JCM 16904</strain>
    </source>
</reference>
<dbReference type="CDD" id="cd04275">
    <property type="entry name" value="ZnMc_pappalysin_like"/>
    <property type="match status" value="1"/>
</dbReference>
<feature type="chain" id="PRO_5046496141" evidence="10">
    <location>
        <begin position="27"/>
        <end position="318"/>
    </location>
</feature>
<keyword evidence="8" id="KW-1015">Disulfide bond</keyword>
<keyword evidence="3" id="KW-0479">Metal-binding</keyword>
<dbReference type="SUPFAM" id="SSF55486">
    <property type="entry name" value="Metalloproteases ('zincins'), catalytic domain"/>
    <property type="match status" value="1"/>
</dbReference>
<evidence type="ECO:0000256" key="10">
    <source>
        <dbReference type="SAM" id="SignalP"/>
    </source>
</evidence>
<dbReference type="PANTHER" id="PTHR47466:SF1">
    <property type="entry name" value="METALLOPROTEASE MEP1 (AFU_ORTHOLOGUE AFUA_1G07730)-RELATED"/>
    <property type="match status" value="1"/>
</dbReference>
<evidence type="ECO:0000259" key="11">
    <source>
        <dbReference type="Pfam" id="PF05572"/>
    </source>
</evidence>
<keyword evidence="6" id="KW-0862">Zinc</keyword>
<evidence type="ECO:0000256" key="3">
    <source>
        <dbReference type="ARBA" id="ARBA00022723"/>
    </source>
</evidence>
<comment type="similarity">
    <text evidence="1">Belongs to the peptidase M43B family.</text>
</comment>
<name>A0ABP7CG55_9ACTN</name>
<keyword evidence="13" id="KW-1185">Reference proteome</keyword>
<evidence type="ECO:0000256" key="1">
    <source>
        <dbReference type="ARBA" id="ARBA00008721"/>
    </source>
</evidence>
<keyword evidence="2" id="KW-0645">Protease</keyword>
<dbReference type="EMBL" id="BAAAZP010000103">
    <property type="protein sequence ID" value="GAA3686877.1"/>
    <property type="molecule type" value="Genomic_DNA"/>
</dbReference>
<keyword evidence="5" id="KW-0378">Hydrolase</keyword>
<evidence type="ECO:0000256" key="9">
    <source>
        <dbReference type="SAM" id="MobiDB-lite"/>
    </source>
</evidence>
<dbReference type="Gene3D" id="3.40.390.10">
    <property type="entry name" value="Collagenase (Catalytic Domain)"/>
    <property type="match status" value="1"/>
</dbReference>
<keyword evidence="7 12" id="KW-0482">Metalloprotease</keyword>
<evidence type="ECO:0000256" key="6">
    <source>
        <dbReference type="ARBA" id="ARBA00022833"/>
    </source>
</evidence>
<comment type="caution">
    <text evidence="12">The sequence shown here is derived from an EMBL/GenBank/DDBJ whole genome shotgun (WGS) entry which is preliminary data.</text>
</comment>
<keyword evidence="4 10" id="KW-0732">Signal</keyword>
<evidence type="ECO:0000256" key="5">
    <source>
        <dbReference type="ARBA" id="ARBA00022801"/>
    </source>
</evidence>
<dbReference type="Pfam" id="PF05572">
    <property type="entry name" value="Peptidase_M43"/>
    <property type="match status" value="1"/>
</dbReference>
<organism evidence="12 13">
    <name type="scientific">Nonomuraea antimicrobica</name>
    <dbReference type="NCBI Taxonomy" id="561173"/>
    <lineage>
        <taxon>Bacteria</taxon>
        <taxon>Bacillati</taxon>
        <taxon>Actinomycetota</taxon>
        <taxon>Actinomycetes</taxon>
        <taxon>Streptosporangiales</taxon>
        <taxon>Streptosporangiaceae</taxon>
        <taxon>Nonomuraea</taxon>
    </lineage>
</organism>
<dbReference type="RefSeq" id="WP_344885552.1">
    <property type="nucleotide sequence ID" value="NZ_BAAAZP010000103.1"/>
</dbReference>
<dbReference type="GO" id="GO:0008237">
    <property type="term" value="F:metallopeptidase activity"/>
    <property type="evidence" value="ECO:0007669"/>
    <property type="project" value="UniProtKB-KW"/>
</dbReference>
<proteinExistence type="inferred from homology"/>
<gene>
    <name evidence="12" type="ORF">GCM10022224_059770</name>
</gene>
<evidence type="ECO:0000256" key="4">
    <source>
        <dbReference type="ARBA" id="ARBA00022729"/>
    </source>
</evidence>
<evidence type="ECO:0000313" key="12">
    <source>
        <dbReference type="EMBL" id="GAA3686877.1"/>
    </source>
</evidence>
<dbReference type="Proteomes" id="UP001500902">
    <property type="component" value="Unassembled WGS sequence"/>
</dbReference>
<protein>
    <submittedName>
        <fullName evidence="12">Zinc metalloprotease</fullName>
    </submittedName>
</protein>